<evidence type="ECO:0000313" key="1">
    <source>
        <dbReference type="EMBL" id="TXG76061.1"/>
    </source>
</evidence>
<sequence length="196" mass="22322">MSDVRYYFDSSDTMLLTQTQSHQNTILQIQEKIFKASTEVASKCAQGVIRFDTDVVLDGGATYKTKDKLLQEVLVSTNDQTKHVLIFFRNLVTNVADREYVDETLFPIAPAGFANSMRNFYSSENIQKCHDEEPKNQKIMDTLKEAFTIGWKYPQAIQIWKDAFNLLFYRSAQLTGSGETDPSKEAQINALVQAQK</sequence>
<accession>A0A5C7J3E2</accession>
<reference evidence="1 2" key="1">
    <citation type="submission" date="2018-09" db="EMBL/GenBank/DDBJ databases">
        <title>Metagenome Assembled Genomes from an Advanced Water Purification Facility.</title>
        <authorList>
            <person name="Stamps B.W."/>
            <person name="Spear J.R."/>
        </authorList>
    </citation>
    <scope>NUCLEOTIDE SEQUENCE [LARGE SCALE GENOMIC DNA]</scope>
    <source>
        <strain evidence="1">Bin_63_2</strain>
    </source>
</reference>
<dbReference type="Proteomes" id="UP000321026">
    <property type="component" value="Unassembled WGS sequence"/>
</dbReference>
<proteinExistence type="predicted"/>
<organism evidence="1 2">
    <name type="scientific">Candidatus Dojkabacteria bacterium</name>
    <dbReference type="NCBI Taxonomy" id="2099670"/>
    <lineage>
        <taxon>Bacteria</taxon>
        <taxon>Candidatus Dojkabacteria</taxon>
    </lineage>
</organism>
<protein>
    <submittedName>
        <fullName evidence="1">Uncharacterized protein</fullName>
    </submittedName>
</protein>
<dbReference type="EMBL" id="SSDS01000085">
    <property type="protein sequence ID" value="TXG76061.1"/>
    <property type="molecule type" value="Genomic_DNA"/>
</dbReference>
<comment type="caution">
    <text evidence="1">The sequence shown here is derived from an EMBL/GenBank/DDBJ whole genome shotgun (WGS) entry which is preliminary data.</text>
</comment>
<gene>
    <name evidence="1" type="ORF">E6Q11_05430</name>
</gene>
<evidence type="ECO:0000313" key="2">
    <source>
        <dbReference type="Proteomes" id="UP000321026"/>
    </source>
</evidence>
<name>A0A5C7J3E2_9BACT</name>
<dbReference type="AlphaFoldDB" id="A0A5C7J3E2"/>